<evidence type="ECO:0000259" key="3">
    <source>
        <dbReference type="Pfam" id="PF13778"/>
    </source>
</evidence>
<name>A0A0P1GKG7_9RHOB</name>
<organism evidence="4 5">
    <name type="scientific">Tropicibacter naphthalenivorans</name>
    <dbReference type="NCBI Taxonomy" id="441103"/>
    <lineage>
        <taxon>Bacteria</taxon>
        <taxon>Pseudomonadati</taxon>
        <taxon>Pseudomonadota</taxon>
        <taxon>Alphaproteobacteria</taxon>
        <taxon>Rhodobacterales</taxon>
        <taxon>Roseobacteraceae</taxon>
        <taxon>Tropicibacter</taxon>
    </lineage>
</organism>
<dbReference type="STRING" id="441103.TRN7648_00983"/>
<evidence type="ECO:0000256" key="2">
    <source>
        <dbReference type="SAM" id="SignalP"/>
    </source>
</evidence>
<keyword evidence="1 2" id="KW-0732">Signal</keyword>
<dbReference type="Proteomes" id="UP000054935">
    <property type="component" value="Unassembled WGS sequence"/>
</dbReference>
<dbReference type="InterPro" id="IPR025232">
    <property type="entry name" value="DUF4174"/>
</dbReference>
<feature type="chain" id="PRO_5006063544" description="DUF4174 domain-containing protein" evidence="2">
    <location>
        <begin position="23"/>
        <end position="160"/>
    </location>
</feature>
<reference evidence="4 5" key="1">
    <citation type="submission" date="2015-09" db="EMBL/GenBank/DDBJ databases">
        <authorList>
            <consortium name="Swine Surveillance"/>
        </authorList>
    </citation>
    <scope>NUCLEOTIDE SEQUENCE [LARGE SCALE GENOMIC DNA]</scope>
    <source>
        <strain evidence="4 5">CECT 7648</strain>
    </source>
</reference>
<dbReference type="Pfam" id="PF13778">
    <property type="entry name" value="DUF4174"/>
    <property type="match status" value="1"/>
</dbReference>
<evidence type="ECO:0000313" key="4">
    <source>
        <dbReference type="EMBL" id="CUH76530.1"/>
    </source>
</evidence>
<accession>A0A0P1GKG7</accession>
<dbReference type="OrthoDB" id="7362103at2"/>
<sequence length="160" mass="17851">MKIKLSVFTAVFVASLSGASLAQDVTVDPPAVVTVDPAQMIRPAAEVTLDEFLWIKRPVVVFADNPADPRYVEQMDLLTSRLDPLDERDVVIITDTDPKARSAVRQELRPRGFSLTVLTKDGTIIFRSPAPRSEREISAAIDAVPLRRQEIRDRLNTVRE</sequence>
<dbReference type="RefSeq" id="WP_058246530.1">
    <property type="nucleotide sequence ID" value="NZ_CYSE01000002.1"/>
</dbReference>
<keyword evidence="5" id="KW-1185">Reference proteome</keyword>
<feature type="domain" description="DUF4174" evidence="3">
    <location>
        <begin position="49"/>
        <end position="150"/>
    </location>
</feature>
<protein>
    <recommendedName>
        <fullName evidence="3">DUF4174 domain-containing protein</fullName>
    </recommendedName>
</protein>
<proteinExistence type="predicted"/>
<gene>
    <name evidence="4" type="ORF">TRN7648_00983</name>
</gene>
<evidence type="ECO:0000313" key="5">
    <source>
        <dbReference type="Proteomes" id="UP000054935"/>
    </source>
</evidence>
<feature type="signal peptide" evidence="2">
    <location>
        <begin position="1"/>
        <end position="22"/>
    </location>
</feature>
<dbReference type="EMBL" id="CYSE01000002">
    <property type="protein sequence ID" value="CUH76530.1"/>
    <property type="molecule type" value="Genomic_DNA"/>
</dbReference>
<dbReference type="AlphaFoldDB" id="A0A0P1GKG7"/>
<evidence type="ECO:0000256" key="1">
    <source>
        <dbReference type="ARBA" id="ARBA00022729"/>
    </source>
</evidence>